<proteinExistence type="predicted"/>
<sequence>MEEWDFEHWGVRYWSGTPEFWQYARDHENEFQRQQRSFWEVFGEAKKMVLSTAAGDRVSSRMMSVIQMEGLLYFQTDRAFLKYRQLAENKNAALCMDNIQIGGICRELGHPMENERFAGLYGKHFPGSFERYSGLKNERLFVMSPVFIKKWIYRDGLPFEEVFEAEGERYSLTEYKGE</sequence>
<dbReference type="Proteomes" id="UP000758652">
    <property type="component" value="Unassembled WGS sequence"/>
</dbReference>
<protein>
    <submittedName>
        <fullName evidence="1">Pyridoxamine 5'-phosphate oxidase family protein</fullName>
    </submittedName>
</protein>
<gene>
    <name evidence="1" type="ORF">INF30_07155</name>
</gene>
<name>A0ABR9RJB6_9FIRM</name>
<accession>A0ABR9RJB6</accession>
<dbReference type="SUPFAM" id="SSF50475">
    <property type="entry name" value="FMN-binding split barrel"/>
    <property type="match status" value="1"/>
</dbReference>
<dbReference type="InterPro" id="IPR012349">
    <property type="entry name" value="Split_barrel_FMN-bd"/>
</dbReference>
<keyword evidence="2" id="KW-1185">Reference proteome</keyword>
<dbReference type="EMBL" id="JADCKL010000004">
    <property type="protein sequence ID" value="MBE5063036.1"/>
    <property type="molecule type" value="Genomic_DNA"/>
</dbReference>
<evidence type="ECO:0000313" key="2">
    <source>
        <dbReference type="Proteomes" id="UP000758652"/>
    </source>
</evidence>
<dbReference type="Gene3D" id="2.30.110.10">
    <property type="entry name" value="Electron Transport, Fmn-binding Protein, Chain A"/>
    <property type="match status" value="1"/>
</dbReference>
<organism evidence="1 2">
    <name type="scientific">Claveliimonas monacensis</name>
    <dbReference type="NCBI Taxonomy" id="2779351"/>
    <lineage>
        <taxon>Bacteria</taxon>
        <taxon>Bacillati</taxon>
        <taxon>Bacillota</taxon>
        <taxon>Clostridia</taxon>
        <taxon>Lachnospirales</taxon>
        <taxon>Lachnospiraceae</taxon>
        <taxon>Claveliimonas</taxon>
    </lineage>
</organism>
<reference evidence="1 2" key="1">
    <citation type="submission" date="2020-10" db="EMBL/GenBank/DDBJ databases">
        <title>ChiBAC.</title>
        <authorList>
            <person name="Zenner C."/>
            <person name="Hitch T.C.A."/>
            <person name="Clavel T."/>
        </authorList>
    </citation>
    <scope>NUCLEOTIDE SEQUENCE [LARGE SCALE GENOMIC DNA]</scope>
    <source>
        <strain evidence="1 2">DSM 108991</strain>
    </source>
</reference>
<comment type="caution">
    <text evidence="1">The sequence shown here is derived from an EMBL/GenBank/DDBJ whole genome shotgun (WGS) entry which is preliminary data.</text>
</comment>
<evidence type="ECO:0000313" key="1">
    <source>
        <dbReference type="EMBL" id="MBE5063036.1"/>
    </source>
</evidence>